<feature type="transmembrane region" description="Helical" evidence="7">
    <location>
        <begin position="83"/>
        <end position="101"/>
    </location>
</feature>
<keyword evidence="3 7" id="KW-0812">Transmembrane</keyword>
<evidence type="ECO:0000256" key="2">
    <source>
        <dbReference type="ARBA" id="ARBA00009045"/>
    </source>
</evidence>
<sequence length="251" mass="27511">MINFRGYLNDWWHALRHHWRVGDSVVTWVIVALCTVIWLVEVILRNLSPLAFSWLITNGAFMPALAVAKPWTWLTSMFLHAPNFTHVLFNMLTLIVIGPFMEGLMGHWCFLALYLMCGLGGADGLMVYSALTNDWFISAYGASDALFGLFAAVLIVGRHTTGMDVRGMAVCIAINFAMPLVIPNIAWQSHVGGFVVGLVYTWLLLDGVPALRRRSLPVRIAVYGVPMALLLVGLALMPFASGGGLIAGLGH</sequence>
<evidence type="ECO:0000313" key="9">
    <source>
        <dbReference type="EMBL" id="KFI45867.1"/>
    </source>
</evidence>
<evidence type="ECO:0000256" key="6">
    <source>
        <dbReference type="ARBA" id="ARBA00023136"/>
    </source>
</evidence>
<evidence type="ECO:0000256" key="4">
    <source>
        <dbReference type="ARBA" id="ARBA00022801"/>
    </source>
</evidence>
<evidence type="ECO:0000256" key="1">
    <source>
        <dbReference type="ARBA" id="ARBA00004141"/>
    </source>
</evidence>
<dbReference type="RefSeq" id="WP_044098136.1">
    <property type="nucleotide sequence ID" value="NZ_JDUS01000019.1"/>
</dbReference>
<comment type="caution">
    <text evidence="9">The sequence shown here is derived from an EMBL/GenBank/DDBJ whole genome shotgun (WGS) entry which is preliminary data.</text>
</comment>
<dbReference type="EMBL" id="JGYP01000002">
    <property type="protein sequence ID" value="KFI45867.1"/>
    <property type="molecule type" value="Genomic_DNA"/>
</dbReference>
<evidence type="ECO:0000256" key="3">
    <source>
        <dbReference type="ARBA" id="ARBA00022692"/>
    </source>
</evidence>
<comment type="similarity">
    <text evidence="2">Belongs to the peptidase S54 family.</text>
</comment>
<evidence type="ECO:0000256" key="5">
    <source>
        <dbReference type="ARBA" id="ARBA00022989"/>
    </source>
</evidence>
<dbReference type="Proteomes" id="UP000029096">
    <property type="component" value="Unassembled WGS sequence"/>
</dbReference>
<dbReference type="Pfam" id="PF01694">
    <property type="entry name" value="Rhomboid"/>
    <property type="match status" value="1"/>
</dbReference>
<dbReference type="InterPro" id="IPR050925">
    <property type="entry name" value="Rhomboid_protease_S54"/>
</dbReference>
<comment type="subcellular location">
    <subcellularLocation>
        <location evidence="1">Membrane</location>
        <topology evidence="1">Multi-pass membrane protein</topology>
    </subcellularLocation>
</comment>
<dbReference type="eggNOG" id="COG0705">
    <property type="taxonomic scope" value="Bacteria"/>
</dbReference>
<feature type="transmembrane region" description="Helical" evidence="7">
    <location>
        <begin position="137"/>
        <end position="156"/>
    </location>
</feature>
<feature type="transmembrane region" description="Helical" evidence="7">
    <location>
        <begin position="220"/>
        <end position="240"/>
    </location>
</feature>
<dbReference type="AlphaFoldDB" id="A0A086ZH67"/>
<feature type="transmembrane region" description="Helical" evidence="7">
    <location>
        <begin position="25"/>
        <end position="44"/>
    </location>
</feature>
<organism evidence="9 10">
    <name type="scientific">Bifidobacterium bohemicum DSM 22767</name>
    <dbReference type="NCBI Taxonomy" id="1437606"/>
    <lineage>
        <taxon>Bacteria</taxon>
        <taxon>Bacillati</taxon>
        <taxon>Actinomycetota</taxon>
        <taxon>Actinomycetes</taxon>
        <taxon>Bifidobacteriales</taxon>
        <taxon>Bifidobacteriaceae</taxon>
        <taxon>Bifidobacterium</taxon>
    </lineage>
</organism>
<dbReference type="SUPFAM" id="SSF144091">
    <property type="entry name" value="Rhomboid-like"/>
    <property type="match status" value="1"/>
</dbReference>
<gene>
    <name evidence="9" type="ORF">BBOH_0671</name>
</gene>
<reference evidence="9 10" key="1">
    <citation type="submission" date="2014-03" db="EMBL/GenBank/DDBJ databases">
        <title>Genomics of Bifidobacteria.</title>
        <authorList>
            <person name="Ventura M."/>
            <person name="Milani C."/>
            <person name="Lugli G.A."/>
        </authorList>
    </citation>
    <scope>NUCLEOTIDE SEQUENCE [LARGE SCALE GENOMIC DNA]</scope>
    <source>
        <strain evidence="9 10">DSM 22767</strain>
    </source>
</reference>
<keyword evidence="10" id="KW-1185">Reference proteome</keyword>
<feature type="transmembrane region" description="Helical" evidence="7">
    <location>
        <begin position="51"/>
        <end position="71"/>
    </location>
</feature>
<dbReference type="GO" id="GO:0016020">
    <property type="term" value="C:membrane"/>
    <property type="evidence" value="ECO:0007669"/>
    <property type="project" value="UniProtKB-SubCell"/>
</dbReference>
<dbReference type="STRING" id="1437606.BBOH_0671"/>
<evidence type="ECO:0000259" key="8">
    <source>
        <dbReference type="Pfam" id="PF01694"/>
    </source>
</evidence>
<keyword evidence="4" id="KW-0378">Hydrolase</keyword>
<feature type="transmembrane region" description="Helical" evidence="7">
    <location>
        <begin position="168"/>
        <end position="185"/>
    </location>
</feature>
<evidence type="ECO:0000313" key="10">
    <source>
        <dbReference type="Proteomes" id="UP000029096"/>
    </source>
</evidence>
<dbReference type="InterPro" id="IPR035952">
    <property type="entry name" value="Rhomboid-like_sf"/>
</dbReference>
<keyword evidence="5 7" id="KW-1133">Transmembrane helix</keyword>
<name>A0A086ZH67_9BIFI</name>
<dbReference type="PANTHER" id="PTHR43731">
    <property type="entry name" value="RHOMBOID PROTEASE"/>
    <property type="match status" value="1"/>
</dbReference>
<proteinExistence type="inferred from homology"/>
<keyword evidence="6 7" id="KW-0472">Membrane</keyword>
<dbReference type="OrthoDB" id="9807874at2"/>
<feature type="transmembrane region" description="Helical" evidence="7">
    <location>
        <begin position="108"/>
        <end position="131"/>
    </location>
</feature>
<dbReference type="PANTHER" id="PTHR43731:SF14">
    <property type="entry name" value="PRESENILIN-ASSOCIATED RHOMBOID-LIKE PROTEIN, MITOCHONDRIAL"/>
    <property type="match status" value="1"/>
</dbReference>
<feature type="domain" description="Peptidase S54 rhomboid" evidence="8">
    <location>
        <begin position="69"/>
        <end position="205"/>
    </location>
</feature>
<dbReference type="InterPro" id="IPR022764">
    <property type="entry name" value="Peptidase_S54_rhomboid_dom"/>
</dbReference>
<accession>A0A086ZH67</accession>
<evidence type="ECO:0000256" key="7">
    <source>
        <dbReference type="SAM" id="Phobius"/>
    </source>
</evidence>
<dbReference type="Gene3D" id="1.20.1540.10">
    <property type="entry name" value="Rhomboid-like"/>
    <property type="match status" value="1"/>
</dbReference>
<dbReference type="GO" id="GO:0004252">
    <property type="term" value="F:serine-type endopeptidase activity"/>
    <property type="evidence" value="ECO:0007669"/>
    <property type="project" value="InterPro"/>
</dbReference>
<feature type="transmembrane region" description="Helical" evidence="7">
    <location>
        <begin position="191"/>
        <end position="208"/>
    </location>
</feature>
<protein>
    <submittedName>
        <fullName evidence="9">Membrane protein in rhomboid family protein</fullName>
    </submittedName>
</protein>